<feature type="transmembrane region" description="Helical" evidence="9">
    <location>
        <begin position="188"/>
        <end position="208"/>
    </location>
</feature>
<keyword evidence="2 8" id="KW-0813">Transport</keyword>
<dbReference type="InterPro" id="IPR051088">
    <property type="entry name" value="PTS_Sugar-EIIC/EIIB"/>
</dbReference>
<evidence type="ECO:0000256" key="9">
    <source>
        <dbReference type="SAM" id="Phobius"/>
    </source>
</evidence>
<proteinExistence type="predicted"/>
<dbReference type="Pfam" id="PF02378">
    <property type="entry name" value="PTS_EIIC"/>
    <property type="match status" value="1"/>
</dbReference>
<dbReference type="GO" id="GO:1901264">
    <property type="term" value="P:carbohydrate derivative transport"/>
    <property type="evidence" value="ECO:0007669"/>
    <property type="project" value="TreeGrafter"/>
</dbReference>
<evidence type="ECO:0000256" key="1">
    <source>
        <dbReference type="ARBA" id="ARBA00004651"/>
    </source>
</evidence>
<gene>
    <name evidence="11" type="ORF">AEL95_00980</name>
</gene>
<protein>
    <recommendedName>
        <fullName evidence="8">Permease IIC component</fullName>
    </recommendedName>
</protein>
<keyword evidence="5 9" id="KW-0812">Transmembrane</keyword>
<dbReference type="GO" id="GO:0009401">
    <property type="term" value="P:phosphoenolpyruvate-dependent sugar phosphotransferase system"/>
    <property type="evidence" value="ECO:0007669"/>
    <property type="project" value="InterPro"/>
</dbReference>
<dbReference type="RefSeq" id="WP_060461658.1">
    <property type="nucleotide sequence ID" value="NZ_AP025162.1"/>
</dbReference>
<dbReference type="GO" id="GO:0005886">
    <property type="term" value="C:plasma membrane"/>
    <property type="evidence" value="ECO:0007669"/>
    <property type="project" value="UniProtKB-SubCell"/>
</dbReference>
<name>A0A125P6L7_9LACO</name>
<keyword evidence="6 9" id="KW-1133">Transmembrane helix</keyword>
<keyword evidence="3 8" id="KW-1003">Cell membrane</keyword>
<dbReference type="NCBIfam" id="TIGR00410">
    <property type="entry name" value="lacE"/>
    <property type="match status" value="1"/>
</dbReference>
<comment type="subcellular location">
    <subcellularLocation>
        <location evidence="1">Cell membrane</location>
        <topology evidence="1">Multi-pass membrane protein</topology>
    </subcellularLocation>
</comment>
<evidence type="ECO:0000256" key="6">
    <source>
        <dbReference type="ARBA" id="ARBA00022989"/>
    </source>
</evidence>
<keyword evidence="7 8" id="KW-0472">Membrane</keyword>
<feature type="transmembrane region" description="Helical" evidence="9">
    <location>
        <begin position="300"/>
        <end position="321"/>
    </location>
</feature>
<dbReference type="AlphaFoldDB" id="A0A125P6L7"/>
<feature type="transmembrane region" description="Helical" evidence="9">
    <location>
        <begin position="110"/>
        <end position="129"/>
    </location>
</feature>
<dbReference type="Proteomes" id="UP000067598">
    <property type="component" value="Unassembled WGS sequence"/>
</dbReference>
<reference evidence="11 12" key="1">
    <citation type="journal article" date="2016" name="Microbiology (Mosc.)">
        <title>Comparison of Lactobacillus crispatus isolates from Lactobacillus-dominated vaginal microbiomes with isolates from microbiomes containing bacterial vaginosis-associated bacteria.</title>
        <authorList>
            <person name="Abdelmaksoud A.A."/>
            <person name="Koparde V.N."/>
            <person name="Sheth N.U."/>
            <person name="Serrano M.G."/>
            <person name="Glascock A.L."/>
            <person name="Fettweis J.M."/>
            <person name="Strauss Iii J.F."/>
            <person name="Buck G.A."/>
            <person name="Jefferson K.K."/>
        </authorList>
    </citation>
    <scope>NUCLEOTIDE SEQUENCE [LARGE SCALE GENOMIC DNA]</scope>
    <source>
        <strain evidence="11 12">VMC3</strain>
    </source>
</reference>
<evidence type="ECO:0000256" key="8">
    <source>
        <dbReference type="PIRNR" id="PIRNR006351"/>
    </source>
</evidence>
<feature type="transmembrane region" description="Helical" evidence="9">
    <location>
        <begin position="399"/>
        <end position="427"/>
    </location>
</feature>
<feature type="domain" description="PTS EIIC type-3" evidence="10">
    <location>
        <begin position="14"/>
        <end position="429"/>
    </location>
</feature>
<organism evidence="11 12">
    <name type="scientific">Lactobacillus crispatus</name>
    <dbReference type="NCBI Taxonomy" id="47770"/>
    <lineage>
        <taxon>Bacteria</taxon>
        <taxon>Bacillati</taxon>
        <taxon>Bacillota</taxon>
        <taxon>Bacilli</taxon>
        <taxon>Lactobacillales</taxon>
        <taxon>Lactobacillaceae</taxon>
        <taxon>Lactobacillus</taxon>
    </lineage>
</organism>
<accession>A0A125P6L7</accession>
<dbReference type="PANTHER" id="PTHR33989:SF4">
    <property type="entry name" value="PTS SYSTEM N,N'-DIACETYLCHITOBIOSE-SPECIFIC EIIC COMPONENT"/>
    <property type="match status" value="1"/>
</dbReference>
<dbReference type="PIRSF" id="PIRSF006351">
    <property type="entry name" value="PTS_EIIC-Cellobiose"/>
    <property type="match status" value="1"/>
</dbReference>
<feature type="transmembrane region" description="Helical" evidence="9">
    <location>
        <begin position="150"/>
        <end position="168"/>
    </location>
</feature>
<evidence type="ECO:0000256" key="4">
    <source>
        <dbReference type="ARBA" id="ARBA00022597"/>
    </source>
</evidence>
<evidence type="ECO:0000259" key="10">
    <source>
        <dbReference type="PROSITE" id="PS51105"/>
    </source>
</evidence>
<evidence type="ECO:0000256" key="5">
    <source>
        <dbReference type="ARBA" id="ARBA00022692"/>
    </source>
</evidence>
<feature type="transmembrane region" description="Helical" evidence="9">
    <location>
        <begin position="358"/>
        <end position="379"/>
    </location>
</feature>
<dbReference type="PATRIC" id="fig|47770.28.peg.1525"/>
<comment type="caution">
    <text evidence="11">The sequence shown here is derived from an EMBL/GenBank/DDBJ whole genome shotgun (WGS) entry which is preliminary data.</text>
</comment>
<evidence type="ECO:0000313" key="12">
    <source>
        <dbReference type="Proteomes" id="UP000067598"/>
    </source>
</evidence>
<comment type="function">
    <text evidence="8">The phosphoenolpyruvate-dependent sugar phosphotransferase system (PTS), a major carbohydrate active -transport system, catalyzes the phosphorylation of incoming sugar substrates concomitant with their translocation across the cell membrane.</text>
</comment>
<evidence type="ECO:0000256" key="3">
    <source>
        <dbReference type="ARBA" id="ARBA00022475"/>
    </source>
</evidence>
<feature type="transmembrane region" description="Helical" evidence="9">
    <location>
        <begin position="228"/>
        <end position="251"/>
    </location>
</feature>
<dbReference type="InterPro" id="IPR004796">
    <property type="entry name" value="PTS_IIC_cello"/>
</dbReference>
<dbReference type="PROSITE" id="PS51105">
    <property type="entry name" value="PTS_EIIC_TYPE_3"/>
    <property type="match status" value="1"/>
</dbReference>
<evidence type="ECO:0000256" key="7">
    <source>
        <dbReference type="ARBA" id="ARBA00023136"/>
    </source>
</evidence>
<keyword evidence="4 8" id="KW-0762">Sugar transport</keyword>
<sequence length="445" mass="47724">MANSKSSGGLNAFVNKHIMPVAAKIGSFKPLIAVRDGIAMAIPLIIVGSLFMIINSFPVAGWSDWLSKTAVHGISLAQILAKITNGSFGIMVLIAAFGIAWSYANQYKTDGVSAGIVSASVFFILTPSIMSGDKVPVEGFPYTYLGSRGLFVAIIFGLLSAWIFQWFINHNIQIKMPATVPPAVAKSFSALIPGAAVIAIAGCVYWLFAWTGWGNIHDVIMNILAKPLGALGDTLIGTLVSIILLSLFWFVGIHGGNVVNTAMQPIWLMQTDANRVLNQAGNLDLAHDGHIVTQPFIDNFVYMGGGGATIGLVLCIGYLVWRKRASKQNKVLAPLTIVPGLFNINEPTMFGLPVVMNLLLIIPFMIAPMVNAITTYFAMNLGLVPLCNGTVIPWTMPPIISGFLATGSIAGSILQVINIILDILIYLPFIAALNKRQLIEEDKAE</sequence>
<evidence type="ECO:0000313" key="11">
    <source>
        <dbReference type="EMBL" id="KWU04806.1"/>
    </source>
</evidence>
<feature type="transmembrane region" description="Helical" evidence="9">
    <location>
        <begin position="38"/>
        <end position="62"/>
    </location>
</feature>
<dbReference type="PANTHER" id="PTHR33989">
    <property type="match status" value="1"/>
</dbReference>
<dbReference type="EMBL" id="LJGP01000005">
    <property type="protein sequence ID" value="KWU04806.1"/>
    <property type="molecule type" value="Genomic_DNA"/>
</dbReference>
<feature type="transmembrane region" description="Helical" evidence="9">
    <location>
        <begin position="83"/>
        <end position="104"/>
    </location>
</feature>
<evidence type="ECO:0000256" key="2">
    <source>
        <dbReference type="ARBA" id="ARBA00022448"/>
    </source>
</evidence>
<dbReference type="InterPro" id="IPR003352">
    <property type="entry name" value="PTS_EIIC"/>
</dbReference>
<dbReference type="InterPro" id="IPR004501">
    <property type="entry name" value="PTS_EIIC_3"/>
</dbReference>
<dbReference type="GO" id="GO:0008982">
    <property type="term" value="F:protein-N(PI)-phosphohistidine-sugar phosphotransferase activity"/>
    <property type="evidence" value="ECO:0007669"/>
    <property type="project" value="UniProtKB-UniRule"/>
</dbReference>